<feature type="transmembrane region" description="Helical" evidence="1">
    <location>
        <begin position="12"/>
        <end position="33"/>
    </location>
</feature>
<organism evidence="2 3">
    <name type="scientific">Bowmanella dokdonensis</name>
    <dbReference type="NCBI Taxonomy" id="751969"/>
    <lineage>
        <taxon>Bacteria</taxon>
        <taxon>Pseudomonadati</taxon>
        <taxon>Pseudomonadota</taxon>
        <taxon>Gammaproteobacteria</taxon>
        <taxon>Alteromonadales</taxon>
        <taxon>Alteromonadaceae</taxon>
        <taxon>Bowmanella</taxon>
    </lineage>
</organism>
<keyword evidence="1" id="KW-0812">Transmembrane</keyword>
<dbReference type="InterPro" id="IPR021249">
    <property type="entry name" value="DUF2788"/>
</dbReference>
<dbReference type="EMBL" id="JAFKCV010000002">
    <property type="protein sequence ID" value="MBN7824601.1"/>
    <property type="molecule type" value="Genomic_DNA"/>
</dbReference>
<accession>A0A939DMM5</accession>
<reference evidence="2" key="1">
    <citation type="submission" date="2021-03" db="EMBL/GenBank/DDBJ databases">
        <title>novel species isolated from a fishpond in China.</title>
        <authorList>
            <person name="Lu H."/>
            <person name="Cai Z."/>
        </authorList>
    </citation>
    <scope>NUCLEOTIDE SEQUENCE</scope>
    <source>
        <strain evidence="2">JCM 30855</strain>
    </source>
</reference>
<dbReference type="RefSeq" id="WP_206572700.1">
    <property type="nucleotide sequence ID" value="NZ_JAFKCV010000002.1"/>
</dbReference>
<sequence>MLSQYYEQIETIVLNLSLMALFLLMGFAVHDVLKKNDVPLIGRAVVYLVLFLGAAGFLAKGIIQVFWQSSGVGG</sequence>
<evidence type="ECO:0000256" key="1">
    <source>
        <dbReference type="SAM" id="Phobius"/>
    </source>
</evidence>
<keyword evidence="1" id="KW-1133">Transmembrane helix</keyword>
<keyword evidence="3" id="KW-1185">Reference proteome</keyword>
<dbReference type="AlphaFoldDB" id="A0A939DMM5"/>
<proteinExistence type="predicted"/>
<name>A0A939DMM5_9ALTE</name>
<comment type="caution">
    <text evidence="2">The sequence shown here is derived from an EMBL/GenBank/DDBJ whole genome shotgun (WGS) entry which is preliminary data.</text>
</comment>
<evidence type="ECO:0000313" key="3">
    <source>
        <dbReference type="Proteomes" id="UP000664654"/>
    </source>
</evidence>
<evidence type="ECO:0000313" key="2">
    <source>
        <dbReference type="EMBL" id="MBN7824601.1"/>
    </source>
</evidence>
<feature type="transmembrane region" description="Helical" evidence="1">
    <location>
        <begin position="45"/>
        <end position="67"/>
    </location>
</feature>
<keyword evidence="1" id="KW-0472">Membrane</keyword>
<protein>
    <submittedName>
        <fullName evidence="2">DUF2788 domain-containing protein</fullName>
    </submittedName>
</protein>
<dbReference type="Proteomes" id="UP000664654">
    <property type="component" value="Unassembled WGS sequence"/>
</dbReference>
<gene>
    <name evidence="2" type="ORF">J0A66_05105</name>
</gene>
<dbReference type="Pfam" id="PF10981">
    <property type="entry name" value="DUF2788"/>
    <property type="match status" value="1"/>
</dbReference>